<feature type="transmembrane region" description="Helical" evidence="4">
    <location>
        <begin position="39"/>
        <end position="58"/>
    </location>
</feature>
<dbReference type="InterPro" id="IPR005702">
    <property type="entry name" value="Wzc-like_C"/>
</dbReference>
<dbReference type="CDD" id="cd05387">
    <property type="entry name" value="BY-kinase"/>
    <property type="match status" value="1"/>
</dbReference>
<feature type="transmembrane region" description="Helical" evidence="4">
    <location>
        <begin position="416"/>
        <end position="438"/>
    </location>
</feature>
<dbReference type="AlphaFoldDB" id="A0A2A2TJF9"/>
<dbReference type="PANTHER" id="PTHR32309">
    <property type="entry name" value="TYROSINE-PROTEIN KINASE"/>
    <property type="match status" value="1"/>
</dbReference>
<evidence type="ECO:0000256" key="3">
    <source>
        <dbReference type="SAM" id="Coils"/>
    </source>
</evidence>
<dbReference type="EMBL" id="NTFS01000109">
    <property type="protein sequence ID" value="PAX54864.1"/>
    <property type="molecule type" value="Genomic_DNA"/>
</dbReference>
<dbReference type="Gene3D" id="3.40.50.300">
    <property type="entry name" value="P-loop containing nucleotide triphosphate hydrolases"/>
    <property type="match status" value="1"/>
</dbReference>
<evidence type="ECO:0000313" key="7">
    <source>
        <dbReference type="Proteomes" id="UP000218238"/>
    </source>
</evidence>
<dbReference type="GO" id="GO:0004713">
    <property type="term" value="F:protein tyrosine kinase activity"/>
    <property type="evidence" value="ECO:0007669"/>
    <property type="project" value="TreeGrafter"/>
</dbReference>
<evidence type="ECO:0000313" key="6">
    <source>
        <dbReference type="EMBL" id="PAX54864.1"/>
    </source>
</evidence>
<dbReference type="Proteomes" id="UP000218238">
    <property type="component" value="Unassembled WGS sequence"/>
</dbReference>
<dbReference type="RefSeq" id="WP_095721921.1">
    <property type="nucleotide sequence ID" value="NZ_NTFS01000109.1"/>
</dbReference>
<keyword evidence="4" id="KW-0812">Transmembrane</keyword>
<evidence type="ECO:0000256" key="2">
    <source>
        <dbReference type="ARBA" id="ARBA00022840"/>
    </source>
</evidence>
<keyword evidence="7" id="KW-1185">Reference proteome</keyword>
<organism evidence="6 7">
    <name type="scientific">Brunnivagina elsteri CCALA 953</name>
    <dbReference type="NCBI Taxonomy" id="987040"/>
    <lineage>
        <taxon>Bacteria</taxon>
        <taxon>Bacillati</taxon>
        <taxon>Cyanobacteriota</taxon>
        <taxon>Cyanophyceae</taxon>
        <taxon>Nostocales</taxon>
        <taxon>Calotrichaceae</taxon>
        <taxon>Brunnivagina</taxon>
    </lineage>
</organism>
<dbReference type="InterPro" id="IPR002586">
    <property type="entry name" value="CobQ/CobB/MinD/ParA_Nub-bd_dom"/>
</dbReference>
<evidence type="ECO:0000259" key="5">
    <source>
        <dbReference type="Pfam" id="PF01656"/>
    </source>
</evidence>
<keyword evidence="4" id="KW-0472">Membrane</keyword>
<keyword evidence="1" id="KW-0547">Nucleotide-binding</keyword>
<sequence>MKTSQSQQIEPINQSFQYYEAAEGGLNLLDFKDKIIRQIHVVVGITIFMSSLAFVSALKRTPTYQAGFEILSERVSIETKVTSSVSQSKETTEEIGAVTLDEVQIKNLKSPDIIAPVVTELKYKYPGINNDSITSTLTLKADEKKGILEVAYQNSDRQQVKDVLEELTKAYLNYSLKRRQSGVNRGLGFLNQQIPRIQTKVNILNYKIQELRKKYNIINPQIQGSQISQRIDSYIIKQVEYKSQLEKTQKLAALAKKELNEQSTTSTTAMLIGTARYNALLEDIQKIDSEIAKKSVIFSDESIQIQNLQEQRRSIVSLINLEIATIQQKIDNQIRLEKEQVQAINEEIANTQQNFQEWLEATAQYENIEREMTITVKQLNELLIQREALRLDAAQKEAPWKLLTPVGEPNTNAASIANYIVLGTLLGLLIGVGAALLLESYKNLVYNPNQIQEITNQPILGIIPFNRYYKKMYFLKKFNSIIPAYLKTEESKNKDYHKNFTFNNMLFPPVEAYTFLGSNLGLFEKDKNIHSLIITSTVSGEGKSTVALNLAKVIAATGTRVLVVDVDVRNPDNLTSTMALNAIKGLSDILSSDSFNTEINVKSVIQKSFLGENLFILSSRNASNDVNTSRLLASSKMQDLMEELQQIFEVVIYDVASIVDYADINLLANHADGVVLVTGLGKLSALKLKEAVSQLNISKIPMLGVVINHLI</sequence>
<proteinExistence type="predicted"/>
<feature type="domain" description="CobQ/CobB/MinD/ParA nucleotide binding" evidence="5">
    <location>
        <begin position="532"/>
        <end position="709"/>
    </location>
</feature>
<name>A0A2A2TJF9_9CYAN</name>
<dbReference type="GO" id="GO:0005886">
    <property type="term" value="C:plasma membrane"/>
    <property type="evidence" value="ECO:0007669"/>
    <property type="project" value="TreeGrafter"/>
</dbReference>
<reference evidence="6 7" key="1">
    <citation type="submission" date="2017-08" db="EMBL/GenBank/DDBJ databases">
        <title>Draft genome sequence of filamentous cyanobacterium Calothrix elsteri CCALA 953.</title>
        <authorList>
            <person name="Gagunashvili A.N."/>
            <person name="Elster J."/>
            <person name="Andresson O.S."/>
        </authorList>
    </citation>
    <scope>NUCLEOTIDE SEQUENCE [LARGE SCALE GENOMIC DNA]</scope>
    <source>
        <strain evidence="6 7">CCALA 953</strain>
    </source>
</reference>
<evidence type="ECO:0000256" key="1">
    <source>
        <dbReference type="ARBA" id="ARBA00022741"/>
    </source>
</evidence>
<dbReference type="InterPro" id="IPR050445">
    <property type="entry name" value="Bact_polysacc_biosynth/exp"/>
</dbReference>
<dbReference type="PANTHER" id="PTHR32309:SF13">
    <property type="entry name" value="FERRIC ENTEROBACTIN TRANSPORT PROTEIN FEPE"/>
    <property type="match status" value="1"/>
</dbReference>
<dbReference type="SUPFAM" id="SSF52540">
    <property type="entry name" value="P-loop containing nucleoside triphosphate hydrolases"/>
    <property type="match status" value="1"/>
</dbReference>
<keyword evidence="4" id="KW-1133">Transmembrane helix</keyword>
<gene>
    <name evidence="6" type="ORF">CK510_11980</name>
</gene>
<dbReference type="OrthoDB" id="580971at2"/>
<dbReference type="Pfam" id="PF01656">
    <property type="entry name" value="CbiA"/>
    <property type="match status" value="1"/>
</dbReference>
<keyword evidence="3" id="KW-0175">Coiled coil</keyword>
<evidence type="ECO:0000256" key="4">
    <source>
        <dbReference type="SAM" id="Phobius"/>
    </source>
</evidence>
<comment type="caution">
    <text evidence="6">The sequence shown here is derived from an EMBL/GenBank/DDBJ whole genome shotgun (WGS) entry which is preliminary data.</text>
</comment>
<dbReference type="InterPro" id="IPR027417">
    <property type="entry name" value="P-loop_NTPase"/>
</dbReference>
<keyword evidence="2" id="KW-0067">ATP-binding</keyword>
<accession>A0A2A2TJF9</accession>
<protein>
    <recommendedName>
        <fullName evidence="5">CobQ/CobB/MinD/ParA nucleotide binding domain-containing protein</fullName>
    </recommendedName>
</protein>
<feature type="coiled-coil region" evidence="3">
    <location>
        <begin position="327"/>
        <end position="385"/>
    </location>
</feature>